<gene>
    <name evidence="3" type="ORF">GCM10023143_31800</name>
</gene>
<accession>A0ABP8G7W1</accession>
<evidence type="ECO:0000256" key="1">
    <source>
        <dbReference type="SAM" id="SignalP"/>
    </source>
</evidence>
<comment type="caution">
    <text evidence="3">The sequence shown here is derived from an EMBL/GenBank/DDBJ whole genome shotgun (WGS) entry which is preliminary data.</text>
</comment>
<evidence type="ECO:0000313" key="4">
    <source>
        <dbReference type="Proteomes" id="UP001501207"/>
    </source>
</evidence>
<dbReference type="PANTHER" id="PTHR12110">
    <property type="entry name" value="HYDROXYPYRUVATE ISOMERASE"/>
    <property type="match status" value="1"/>
</dbReference>
<protein>
    <recommendedName>
        <fullName evidence="2">Xylose isomerase-like TIM barrel domain-containing protein</fullName>
    </recommendedName>
</protein>
<keyword evidence="1" id="KW-0732">Signal</keyword>
<evidence type="ECO:0000259" key="2">
    <source>
        <dbReference type="Pfam" id="PF01261"/>
    </source>
</evidence>
<dbReference type="SUPFAM" id="SSF51658">
    <property type="entry name" value="Xylose isomerase-like"/>
    <property type="match status" value="1"/>
</dbReference>
<keyword evidence="4" id="KW-1185">Reference proteome</keyword>
<evidence type="ECO:0000313" key="3">
    <source>
        <dbReference type="EMBL" id="GAA4318790.1"/>
    </source>
</evidence>
<dbReference type="InterPro" id="IPR036237">
    <property type="entry name" value="Xyl_isomerase-like_sf"/>
</dbReference>
<dbReference type="InterPro" id="IPR013022">
    <property type="entry name" value="Xyl_isomerase-like_TIM-brl"/>
</dbReference>
<dbReference type="PANTHER" id="PTHR12110:SF41">
    <property type="entry name" value="INOSOSE DEHYDRATASE"/>
    <property type="match status" value="1"/>
</dbReference>
<dbReference type="Pfam" id="PF01261">
    <property type="entry name" value="AP_endonuc_2"/>
    <property type="match status" value="1"/>
</dbReference>
<feature type="signal peptide" evidence="1">
    <location>
        <begin position="1"/>
        <end position="26"/>
    </location>
</feature>
<feature type="domain" description="Xylose isomerase-like TIM barrel" evidence="2">
    <location>
        <begin position="54"/>
        <end position="276"/>
    </location>
</feature>
<dbReference type="InterPro" id="IPR050312">
    <property type="entry name" value="IolE/XylAMocC-like"/>
</dbReference>
<dbReference type="RefSeq" id="WP_344981194.1">
    <property type="nucleotide sequence ID" value="NZ_BAABFN010000022.1"/>
</dbReference>
<name>A0ABP8G7W1_9BACT</name>
<sequence length="284" mass="32115">MQPMRQWLRICLLTGLCGWFTQAGMAQKGAAKLGWQLGAQAWTFNKYTFSEALDKIDSCGLKYVEMFPGQQIGGGVEGTTDFHMDAATRKKVQQMVKKHHLKVVSYGVVVPENAEDWKTLFEFAKAMDLENIVSEPKESDIPMISKLCDEYKINVAIHDHPKPSHYWNPDILLAAIKGASPRIGACADIGHWTRSGLDPMECLKKLEGHVKEFHFKDLNVKGPDAHDVPWGTGENNVTAIMAEMKRQHFRGPVSVEYEYNWYGNVPEVKQSVEFFNREADKLAK</sequence>
<reference evidence="4" key="1">
    <citation type="journal article" date="2019" name="Int. J. Syst. Evol. Microbiol.">
        <title>The Global Catalogue of Microorganisms (GCM) 10K type strain sequencing project: providing services to taxonomists for standard genome sequencing and annotation.</title>
        <authorList>
            <consortium name="The Broad Institute Genomics Platform"/>
            <consortium name="The Broad Institute Genome Sequencing Center for Infectious Disease"/>
            <person name="Wu L."/>
            <person name="Ma J."/>
        </authorList>
    </citation>
    <scope>NUCLEOTIDE SEQUENCE [LARGE SCALE GENOMIC DNA]</scope>
    <source>
        <strain evidence="4">JCM 17664</strain>
    </source>
</reference>
<organism evidence="3 4">
    <name type="scientific">Compostibacter hankyongensis</name>
    <dbReference type="NCBI Taxonomy" id="1007089"/>
    <lineage>
        <taxon>Bacteria</taxon>
        <taxon>Pseudomonadati</taxon>
        <taxon>Bacteroidota</taxon>
        <taxon>Chitinophagia</taxon>
        <taxon>Chitinophagales</taxon>
        <taxon>Chitinophagaceae</taxon>
        <taxon>Compostibacter</taxon>
    </lineage>
</organism>
<dbReference type="Proteomes" id="UP001501207">
    <property type="component" value="Unassembled WGS sequence"/>
</dbReference>
<dbReference type="EMBL" id="BAABFN010000022">
    <property type="protein sequence ID" value="GAA4318790.1"/>
    <property type="molecule type" value="Genomic_DNA"/>
</dbReference>
<dbReference type="Gene3D" id="3.20.20.150">
    <property type="entry name" value="Divalent-metal-dependent TIM barrel enzymes"/>
    <property type="match status" value="1"/>
</dbReference>
<proteinExistence type="predicted"/>
<feature type="chain" id="PRO_5047246916" description="Xylose isomerase-like TIM barrel domain-containing protein" evidence="1">
    <location>
        <begin position="27"/>
        <end position="284"/>
    </location>
</feature>